<evidence type="ECO:0000256" key="4">
    <source>
        <dbReference type="ARBA" id="ARBA00022729"/>
    </source>
</evidence>
<dbReference type="InterPro" id="IPR030678">
    <property type="entry name" value="Peptide/Ni-bd"/>
</dbReference>
<dbReference type="Proteomes" id="UP000297014">
    <property type="component" value="Unassembled WGS sequence"/>
</dbReference>
<feature type="domain" description="Solute-binding protein family 5" evidence="7">
    <location>
        <begin position="100"/>
        <end position="456"/>
    </location>
</feature>
<gene>
    <name evidence="9" type="ORF">AJ85_13215</name>
    <name evidence="8" type="ORF">BALCAV_0215145</name>
</gene>
<dbReference type="PROSITE" id="PS51257">
    <property type="entry name" value="PROKAR_LIPOPROTEIN"/>
    <property type="match status" value="1"/>
</dbReference>
<evidence type="ECO:0000256" key="6">
    <source>
        <dbReference type="SAM" id="SignalP"/>
    </source>
</evidence>
<protein>
    <submittedName>
        <fullName evidence="8">ABC transporter substrate-binding protein</fullName>
    </submittedName>
</protein>
<dbReference type="InterPro" id="IPR023765">
    <property type="entry name" value="SBP_5_CS"/>
</dbReference>
<dbReference type="eggNOG" id="COG0747">
    <property type="taxonomic scope" value="Bacteria"/>
</dbReference>
<reference evidence="8 10" key="1">
    <citation type="journal article" date="2014" name="Genome Announc.">
        <title>Draft Genome Sequence of Bacillus alcalophilus AV1934, a Classic Alkaliphile Isolated from Human Feces in 1934.</title>
        <authorList>
            <person name="Attie O."/>
            <person name="Jayaprakash A."/>
            <person name="Shah H."/>
            <person name="Paulsen I.T."/>
            <person name="Morino M."/>
            <person name="Takahashi Y."/>
            <person name="Narumi I."/>
            <person name="Sachidanandam R."/>
            <person name="Satoh K."/>
            <person name="Ito M."/>
            <person name="Krulwich T.A."/>
        </authorList>
    </citation>
    <scope>NUCLEOTIDE SEQUENCE [LARGE SCALE GENOMIC DNA]</scope>
    <source>
        <strain evidence="8 10">AV1934</strain>
    </source>
</reference>
<evidence type="ECO:0000313" key="10">
    <source>
        <dbReference type="Proteomes" id="UP000002754"/>
    </source>
</evidence>
<proteinExistence type="inferred from homology"/>
<evidence type="ECO:0000256" key="1">
    <source>
        <dbReference type="ARBA" id="ARBA00004193"/>
    </source>
</evidence>
<dbReference type="OrthoDB" id="9796817at2"/>
<dbReference type="RefSeq" id="WP_040324039.1">
    <property type="nucleotide sequence ID" value="NZ_ALPT02000053.1"/>
</dbReference>
<dbReference type="PIRSF" id="PIRSF002741">
    <property type="entry name" value="MppA"/>
    <property type="match status" value="1"/>
</dbReference>
<evidence type="ECO:0000313" key="8">
    <source>
        <dbReference type="EMBL" id="KGA96607.1"/>
    </source>
</evidence>
<dbReference type="Proteomes" id="UP000002754">
    <property type="component" value="Unassembled WGS sequence"/>
</dbReference>
<dbReference type="GO" id="GO:0043190">
    <property type="term" value="C:ATP-binding cassette (ABC) transporter complex"/>
    <property type="evidence" value="ECO:0007669"/>
    <property type="project" value="InterPro"/>
</dbReference>
<dbReference type="AlphaFoldDB" id="A0A094YSZ1"/>
<dbReference type="EMBL" id="ALPT02000053">
    <property type="protein sequence ID" value="KGA96607.1"/>
    <property type="molecule type" value="Genomic_DNA"/>
</dbReference>
<evidence type="ECO:0000256" key="3">
    <source>
        <dbReference type="ARBA" id="ARBA00022448"/>
    </source>
</evidence>
<dbReference type="Gene3D" id="3.40.190.10">
    <property type="entry name" value="Periplasmic binding protein-like II"/>
    <property type="match status" value="1"/>
</dbReference>
<comment type="subcellular location">
    <subcellularLocation>
        <location evidence="1">Cell membrane</location>
        <topology evidence="1">Lipid-anchor</topology>
    </subcellularLocation>
</comment>
<dbReference type="EMBL" id="JALP01000008">
    <property type="protein sequence ID" value="THG92254.1"/>
    <property type="molecule type" value="Genomic_DNA"/>
</dbReference>
<dbReference type="Gene3D" id="3.10.105.10">
    <property type="entry name" value="Dipeptide-binding Protein, Domain 3"/>
    <property type="match status" value="1"/>
</dbReference>
<comment type="caution">
    <text evidence="8">The sequence shown here is derived from an EMBL/GenBank/DDBJ whole genome shotgun (WGS) entry which is preliminary data.</text>
</comment>
<reference evidence="9 11" key="2">
    <citation type="submission" date="2014-01" db="EMBL/GenBank/DDBJ databases">
        <title>Draft genome sequencing of Bacillus alcalophilus CGMCC 1.3604.</title>
        <authorList>
            <person name="Yang J."/>
            <person name="Diao L."/>
            <person name="Yang S."/>
        </authorList>
    </citation>
    <scope>NUCLEOTIDE SEQUENCE [LARGE SCALE GENOMIC DNA]</scope>
    <source>
        <strain evidence="9 11">CGMCC 1.3604</strain>
    </source>
</reference>
<dbReference type="GO" id="GO:1904680">
    <property type="term" value="F:peptide transmembrane transporter activity"/>
    <property type="evidence" value="ECO:0007669"/>
    <property type="project" value="TreeGrafter"/>
</dbReference>
<dbReference type="InterPro" id="IPR039424">
    <property type="entry name" value="SBP_5"/>
</dbReference>
<feature type="region of interest" description="Disordered" evidence="5">
    <location>
        <begin position="28"/>
        <end position="50"/>
    </location>
</feature>
<evidence type="ECO:0000256" key="5">
    <source>
        <dbReference type="SAM" id="MobiDB-lite"/>
    </source>
</evidence>
<feature type="compositionally biased region" description="Acidic residues" evidence="5">
    <location>
        <begin position="30"/>
        <end position="50"/>
    </location>
</feature>
<organism evidence="8 10">
    <name type="scientific">Alkalihalobacillus alcalophilus ATCC 27647 = CGMCC 1.3604</name>
    <dbReference type="NCBI Taxonomy" id="1218173"/>
    <lineage>
        <taxon>Bacteria</taxon>
        <taxon>Bacillati</taxon>
        <taxon>Bacillota</taxon>
        <taxon>Bacilli</taxon>
        <taxon>Bacillales</taxon>
        <taxon>Bacillaceae</taxon>
        <taxon>Alkalihalobacillus</taxon>
    </lineage>
</organism>
<name>A0A094YSZ1_ALKAL</name>
<dbReference type="CDD" id="cd08499">
    <property type="entry name" value="PBP2_Ylib_like"/>
    <property type="match status" value="1"/>
</dbReference>
<dbReference type="PANTHER" id="PTHR30290">
    <property type="entry name" value="PERIPLASMIC BINDING COMPONENT OF ABC TRANSPORTER"/>
    <property type="match status" value="1"/>
</dbReference>
<feature type="chain" id="PRO_5033215575" evidence="6">
    <location>
        <begin position="23"/>
        <end position="538"/>
    </location>
</feature>
<dbReference type="PROSITE" id="PS01040">
    <property type="entry name" value="SBP_BACTERIAL_5"/>
    <property type="match status" value="1"/>
</dbReference>
<comment type="similarity">
    <text evidence="2">Belongs to the bacterial solute-binding protein 5 family.</text>
</comment>
<evidence type="ECO:0000313" key="11">
    <source>
        <dbReference type="Proteomes" id="UP000297014"/>
    </source>
</evidence>
<evidence type="ECO:0000313" key="9">
    <source>
        <dbReference type="EMBL" id="THG92254.1"/>
    </source>
</evidence>
<dbReference type="Pfam" id="PF00496">
    <property type="entry name" value="SBP_bac_5"/>
    <property type="match status" value="1"/>
</dbReference>
<keyword evidence="10" id="KW-1185">Reference proteome</keyword>
<dbReference type="InterPro" id="IPR000914">
    <property type="entry name" value="SBP_5_dom"/>
</dbReference>
<accession>A0A094YSZ1</accession>
<feature type="signal peptide" evidence="6">
    <location>
        <begin position="1"/>
        <end position="22"/>
    </location>
</feature>
<evidence type="ECO:0000259" key="7">
    <source>
        <dbReference type="Pfam" id="PF00496"/>
    </source>
</evidence>
<dbReference type="GO" id="GO:0042597">
    <property type="term" value="C:periplasmic space"/>
    <property type="evidence" value="ECO:0007669"/>
    <property type="project" value="UniProtKB-ARBA"/>
</dbReference>
<dbReference type="PANTHER" id="PTHR30290:SF9">
    <property type="entry name" value="OLIGOPEPTIDE-BINDING PROTEIN APPA"/>
    <property type="match status" value="1"/>
</dbReference>
<dbReference type="Gene3D" id="3.90.76.10">
    <property type="entry name" value="Dipeptide-binding Protein, Domain 1"/>
    <property type="match status" value="1"/>
</dbReference>
<dbReference type="SUPFAM" id="SSF53850">
    <property type="entry name" value="Periplasmic binding protein-like II"/>
    <property type="match status" value="1"/>
</dbReference>
<sequence length="538" mass="58653">MKQRKKWLLMLVFSFVAAIVLAACGGNTETEGDPSDDGAGTDDTDNTEEVVGEAAEGGELIFVTPSDAPTLDPHGVNDTASNTATSQMLERLTDYNEDGEVIPLLAESFEPINDLTWEFKLREGIKFHDGTDFNAEAVKVSLERILDEEFASPKRVILAMISEVEVIDDYTVQISTEEPFAALPAHLAHNAGSIIAPSAIEEENNGGKTVDENPIGTGPFELDSWNRGAEILMVKNENYWGEGPYLDSIKFISVPEQATRVAMLESGEAHIMLVGASDVNRVEAMSQIEIDRVSGTRMDYVGINLEKEPFDDKLVRQAVAMAINKDDVVDGILDGQGVPAVGPLAPTVVGNHQDLVPLPYDVEGAKELLAEAGYADGFSTTIFVNDGSKERADIAEFVQTQLAEIGITVDIEVIEWGAFLEKTAAGEHELFVLGWTTVTGDADYGLYNLFHSSQFGDPGNRSFYSNSRVDELLDLGRTSTDQDERNQAYKEVSEILVDEVPMIYLHHPDFVHGMNGVSSGLFVNFSGTPFFKDVQLAQ</sequence>
<keyword evidence="4 6" id="KW-0732">Signal</keyword>
<keyword evidence="3" id="KW-0813">Transport</keyword>
<evidence type="ECO:0000256" key="2">
    <source>
        <dbReference type="ARBA" id="ARBA00005695"/>
    </source>
</evidence>
<dbReference type="GO" id="GO:0015833">
    <property type="term" value="P:peptide transport"/>
    <property type="evidence" value="ECO:0007669"/>
    <property type="project" value="TreeGrafter"/>
</dbReference>
<dbReference type="STRING" id="1218173.BALCAV_0215145"/>